<gene>
    <name evidence="2" type="ORF">PQ455_11580</name>
</gene>
<evidence type="ECO:0008006" key="4">
    <source>
        <dbReference type="Google" id="ProtNLM"/>
    </source>
</evidence>
<name>A0ABY7THC8_9SPHN</name>
<feature type="region of interest" description="Disordered" evidence="1">
    <location>
        <begin position="27"/>
        <end position="56"/>
    </location>
</feature>
<evidence type="ECO:0000313" key="2">
    <source>
        <dbReference type="EMBL" id="WCT72278.1"/>
    </source>
</evidence>
<accession>A0ABY7THC8</accession>
<sequence length="597" mass="61998">MLAAGIAFVAVPLASVAIGQQQAPESLLPPGFGQPAPAPVPGAPAAPTVAQPSGPVVAPPPPARIDEIGSLIAQLGDEGAPTEDPDADVDLAEREMPEAVRRDVKLVGMTRGYGEDAFGNADGRFLTTLMNRMDAPIASRWMEIALRRALLTRAGTPARVEDADWVAGRANLLLRLGEADAARALVQAVDVQDFTPALRAAAIGAALATSDPEGLCPLSDGAEKVDGRAMWPMVRAMCTSLSGETADASVFPRHNGGLRPIDIQVAEKVVGAGPISRRVIVLDWTLVDSLTDWRFGLASATGVVVPDDVLARSAPRYRAFAARAPMLPLANRLTFARTAAVLGVLSSQDLVDLYGQSLEAQGEFDSESPGGLLRTAYVGDDDAAKLAALRTLWKGDTPEATYAAQILTARAAARIAPASAAAGDIAPLIAAMLAAGLDHQAERFAAVATSATGADGDRAWAMLATGVVRGLVPVTRARVEAFVENAGTDAESGGPHRSRMLVAALAGLERLSGDDLNQVAGAVGLNLARQSGWSAAIDRAAARGEKGTVLLLAAVAMQTSDWRGVPPAEFLHLIRALRRVDLDGEARMIAAEAMARL</sequence>
<protein>
    <recommendedName>
        <fullName evidence="4">Antifreeze glycopeptide polyprotein</fullName>
    </recommendedName>
</protein>
<evidence type="ECO:0000256" key="1">
    <source>
        <dbReference type="SAM" id="MobiDB-lite"/>
    </source>
</evidence>
<proteinExistence type="predicted"/>
<dbReference type="RefSeq" id="WP_273686235.1">
    <property type="nucleotide sequence ID" value="NZ_CP117411.1"/>
</dbReference>
<feature type="compositionally biased region" description="Low complexity" evidence="1">
    <location>
        <begin position="45"/>
        <end position="56"/>
    </location>
</feature>
<dbReference type="Proteomes" id="UP001220395">
    <property type="component" value="Chromosome"/>
</dbReference>
<reference evidence="2 3" key="1">
    <citation type="submission" date="2023-02" db="EMBL/GenBank/DDBJ databases">
        <title>Genome sequence of Sphingomonas naphthae.</title>
        <authorList>
            <person name="Kim S."/>
            <person name="Heo J."/>
            <person name="Kwon S.-W."/>
        </authorList>
    </citation>
    <scope>NUCLEOTIDE SEQUENCE [LARGE SCALE GENOMIC DNA]</scope>
    <source>
        <strain evidence="2 3">KACC 18716</strain>
    </source>
</reference>
<dbReference type="EMBL" id="CP117411">
    <property type="protein sequence ID" value="WCT72278.1"/>
    <property type="molecule type" value="Genomic_DNA"/>
</dbReference>
<evidence type="ECO:0000313" key="3">
    <source>
        <dbReference type="Proteomes" id="UP001220395"/>
    </source>
</evidence>
<organism evidence="2 3">
    <name type="scientific">Sphingomonas naphthae</name>
    <dbReference type="NCBI Taxonomy" id="1813468"/>
    <lineage>
        <taxon>Bacteria</taxon>
        <taxon>Pseudomonadati</taxon>
        <taxon>Pseudomonadota</taxon>
        <taxon>Alphaproteobacteria</taxon>
        <taxon>Sphingomonadales</taxon>
        <taxon>Sphingomonadaceae</taxon>
        <taxon>Sphingomonas</taxon>
    </lineage>
</organism>
<keyword evidence="3" id="KW-1185">Reference proteome</keyword>